<proteinExistence type="predicted"/>
<sequence length="132" mass="14780">MEFGESQRIFERLLPLGNKKKTPYLHRSSLTLSSNMLPIVNKEKNWTYVGVKFLAIEKIKQKPTFVIGQSIFAEDPTKSVCVAARDRFSTLPACSGECGKLACIIQLIEQPQNPHNIDGSPFLTGLINFLIN</sequence>
<evidence type="ECO:0000313" key="1">
    <source>
        <dbReference type="EMBL" id="KAF7391678.1"/>
    </source>
</evidence>
<protein>
    <submittedName>
        <fullName evidence="1">Uncharacterized protein</fullName>
    </submittedName>
</protein>
<reference evidence="1" key="1">
    <citation type="journal article" date="2020" name="G3 (Bethesda)">
        <title>High-Quality Assemblies for Three Invasive Social Wasps from the &lt;i&gt;Vespula&lt;/i&gt; Genus.</title>
        <authorList>
            <person name="Harrop T.W.R."/>
            <person name="Guhlin J."/>
            <person name="McLaughlin G.M."/>
            <person name="Permina E."/>
            <person name="Stockwell P."/>
            <person name="Gilligan J."/>
            <person name="Le Lec M.F."/>
            <person name="Gruber M.A.M."/>
            <person name="Quinn O."/>
            <person name="Lovegrove M."/>
            <person name="Duncan E.J."/>
            <person name="Remnant E.J."/>
            <person name="Van Eeckhoven J."/>
            <person name="Graham B."/>
            <person name="Knapp R.A."/>
            <person name="Langford K.W."/>
            <person name="Kronenberg Z."/>
            <person name="Press M.O."/>
            <person name="Eacker S.M."/>
            <person name="Wilson-Rankin E.E."/>
            <person name="Purcell J."/>
            <person name="Lester P.J."/>
            <person name="Dearden P.K."/>
        </authorList>
    </citation>
    <scope>NUCLEOTIDE SEQUENCE</scope>
    <source>
        <strain evidence="1">Linc-1</strain>
    </source>
</reference>
<evidence type="ECO:0000313" key="2">
    <source>
        <dbReference type="Proteomes" id="UP000617340"/>
    </source>
</evidence>
<organism evidence="1 2">
    <name type="scientific">Vespula germanica</name>
    <name type="common">German yellow jacket</name>
    <name type="synonym">Paravespula germanica</name>
    <dbReference type="NCBI Taxonomy" id="30212"/>
    <lineage>
        <taxon>Eukaryota</taxon>
        <taxon>Metazoa</taxon>
        <taxon>Ecdysozoa</taxon>
        <taxon>Arthropoda</taxon>
        <taxon>Hexapoda</taxon>
        <taxon>Insecta</taxon>
        <taxon>Pterygota</taxon>
        <taxon>Neoptera</taxon>
        <taxon>Endopterygota</taxon>
        <taxon>Hymenoptera</taxon>
        <taxon>Apocrita</taxon>
        <taxon>Aculeata</taxon>
        <taxon>Vespoidea</taxon>
        <taxon>Vespidae</taxon>
        <taxon>Vespinae</taxon>
        <taxon>Vespula</taxon>
    </lineage>
</organism>
<name>A0A834JMN9_VESGE</name>
<comment type="caution">
    <text evidence="1">The sequence shown here is derived from an EMBL/GenBank/DDBJ whole genome shotgun (WGS) entry which is preliminary data.</text>
</comment>
<dbReference type="EMBL" id="JACSDZ010000011">
    <property type="protein sequence ID" value="KAF7391678.1"/>
    <property type="molecule type" value="Genomic_DNA"/>
</dbReference>
<dbReference type="AlphaFoldDB" id="A0A834JMN9"/>
<keyword evidence="2" id="KW-1185">Reference proteome</keyword>
<dbReference type="Proteomes" id="UP000617340">
    <property type="component" value="Unassembled WGS sequence"/>
</dbReference>
<accession>A0A834JMN9</accession>
<gene>
    <name evidence="1" type="ORF">HZH68_011221</name>
</gene>